<gene>
    <name evidence="3" type="ORF">Cvel_11337</name>
</gene>
<dbReference type="AlphaFoldDB" id="A0A0G4I6A3"/>
<dbReference type="PROSITE" id="PS00108">
    <property type="entry name" value="PROTEIN_KINASE_ST"/>
    <property type="match status" value="1"/>
</dbReference>
<dbReference type="GO" id="GO:0004674">
    <property type="term" value="F:protein serine/threonine kinase activity"/>
    <property type="evidence" value="ECO:0007669"/>
    <property type="project" value="TreeGrafter"/>
</dbReference>
<evidence type="ECO:0000256" key="1">
    <source>
        <dbReference type="SAM" id="MobiDB-lite"/>
    </source>
</evidence>
<dbReference type="PROSITE" id="PS50011">
    <property type="entry name" value="PROTEIN_KINASE_DOM"/>
    <property type="match status" value="1"/>
</dbReference>
<sequence length="807" mass="90970">MSDPRNPIVISNTSEENEVGRRLVACGPPASSSIQVLSNGLGEHMERADKVASAEILEVGVCVAETRGVEERGRQQRRSTVRRGRRPRSSRQTTRSPPRHSGSRGVFRGIEERRGETFRSSRVLGAPRERDGPRRRDRSRSRSPWGGFRREGGVGEMGRVSPNFPLRGFDRRGWGVEERRAMSPNSPLRGFDRRGWGVEERRAMSPNSPLRGFDKRGRGVEERRAMSPNSPLRGFDRRGRGVEERRAMSPNSPLRGFDRRGRGVEERRAMSPNSPLRGFDRRGWGVEERGAMSPNSPLRGFDRRGWGIEERRAMSPNSPLRGFDRRGWGVEERRAMSPNSPLRGFDKRGWGVEERGAMSPNSPLRGFDRRGWGVEERRAMSPISPLRGFDRRGWGVEERRAMSPNSPLRGFDRREGSAREQRRAGPLDPHREATSRVHSEREVPRRPPPPSPLRLWGGSRRDQRHPKRPRESLDLQTPPPPLILPPLWEDAGPLARPLPPPLTGLRVRAYSGGRWEQLCPASDVERDTSFPLGKGGCGSVVRGRTANGDPVAVKEMKREEKLPFDALVRNEIWALKKLSHHLNVVTLYSSHVEKDRAFLVLELCKKNLREVIKRGPLSEKSAFMTVATLAETVAFMHSQNVIHWDLKLDNILLVSEIGTNTSLREMCENLRICDFGLSKTLQAARSIAGRDGGGTHTHMTPEQFWGIQSNADLTKVDVYALGVILWELLTGERAWRFKTVEEIKTAVLSNERPSLEVNSFVDFVLAGSKVGERGCALVSRLWHRDPLERPTAAECARLLRNAAAELV</sequence>
<evidence type="ECO:0000313" key="3">
    <source>
        <dbReference type="EMBL" id="CEM52544.1"/>
    </source>
</evidence>
<dbReference type="SUPFAM" id="SSF56112">
    <property type="entry name" value="Protein kinase-like (PK-like)"/>
    <property type="match status" value="1"/>
</dbReference>
<dbReference type="EMBL" id="CDMZ01005282">
    <property type="protein sequence ID" value="CEM52544.1"/>
    <property type="molecule type" value="Genomic_DNA"/>
</dbReference>
<feature type="compositionally biased region" description="Basic and acidic residues" evidence="1">
    <location>
        <begin position="212"/>
        <end position="225"/>
    </location>
</feature>
<organism evidence="3">
    <name type="scientific">Chromera velia CCMP2878</name>
    <dbReference type="NCBI Taxonomy" id="1169474"/>
    <lineage>
        <taxon>Eukaryota</taxon>
        <taxon>Sar</taxon>
        <taxon>Alveolata</taxon>
        <taxon>Colpodellida</taxon>
        <taxon>Chromeraceae</taxon>
        <taxon>Chromera</taxon>
    </lineage>
</organism>
<feature type="domain" description="Protein kinase" evidence="2">
    <location>
        <begin position="526"/>
        <end position="807"/>
    </location>
</feature>
<proteinExistence type="predicted"/>
<dbReference type="PANTHER" id="PTHR44329:SF214">
    <property type="entry name" value="PROTEIN KINASE DOMAIN-CONTAINING PROTEIN"/>
    <property type="match status" value="1"/>
</dbReference>
<feature type="region of interest" description="Disordered" evidence="1">
    <location>
        <begin position="203"/>
        <end position="237"/>
    </location>
</feature>
<dbReference type="InterPro" id="IPR008271">
    <property type="entry name" value="Ser/Thr_kinase_AS"/>
</dbReference>
<reference evidence="3" key="1">
    <citation type="submission" date="2014-11" db="EMBL/GenBank/DDBJ databases">
        <authorList>
            <person name="Otto D Thomas"/>
            <person name="Naeem Raeece"/>
        </authorList>
    </citation>
    <scope>NUCLEOTIDE SEQUENCE</scope>
</reference>
<protein>
    <recommendedName>
        <fullName evidence="2">Protein kinase domain-containing protein</fullName>
    </recommendedName>
</protein>
<feature type="compositionally biased region" description="Basic and acidic residues" evidence="1">
    <location>
        <begin position="410"/>
        <end position="445"/>
    </location>
</feature>
<dbReference type="InterPro" id="IPR011009">
    <property type="entry name" value="Kinase-like_dom_sf"/>
</dbReference>
<accession>A0A0G4I6A3</accession>
<dbReference type="GO" id="GO:0005524">
    <property type="term" value="F:ATP binding"/>
    <property type="evidence" value="ECO:0007669"/>
    <property type="project" value="InterPro"/>
</dbReference>
<dbReference type="Gene3D" id="1.10.510.10">
    <property type="entry name" value="Transferase(Phosphotransferase) domain 1"/>
    <property type="match status" value="1"/>
</dbReference>
<dbReference type="InterPro" id="IPR000719">
    <property type="entry name" value="Prot_kinase_dom"/>
</dbReference>
<dbReference type="SMART" id="SM00220">
    <property type="entry name" value="S_TKc"/>
    <property type="match status" value="1"/>
</dbReference>
<evidence type="ECO:0000259" key="2">
    <source>
        <dbReference type="PROSITE" id="PS50011"/>
    </source>
</evidence>
<feature type="region of interest" description="Disordered" evidence="1">
    <location>
        <begin position="69"/>
        <end position="161"/>
    </location>
</feature>
<name>A0A0G4I6A3_9ALVE</name>
<dbReference type="Pfam" id="PF00069">
    <property type="entry name" value="Pkinase"/>
    <property type="match status" value="1"/>
</dbReference>
<dbReference type="CDD" id="cd14014">
    <property type="entry name" value="STKc_PknB_like"/>
    <property type="match status" value="1"/>
</dbReference>
<feature type="region of interest" description="Disordered" evidence="1">
    <location>
        <begin position="398"/>
        <end position="480"/>
    </location>
</feature>
<dbReference type="VEuPathDB" id="CryptoDB:Cvel_11337"/>
<dbReference type="InterPro" id="IPR051681">
    <property type="entry name" value="Ser/Thr_Kinases-Pseudokinases"/>
</dbReference>
<dbReference type="PANTHER" id="PTHR44329">
    <property type="entry name" value="SERINE/THREONINE-PROTEIN KINASE TNNI3K-RELATED"/>
    <property type="match status" value="1"/>
</dbReference>
<feature type="compositionally biased region" description="Basic and acidic residues" evidence="1">
    <location>
        <begin position="109"/>
        <end position="119"/>
    </location>
</feature>
<feature type="compositionally biased region" description="Basic residues" evidence="1">
    <location>
        <begin position="75"/>
        <end position="89"/>
    </location>
</feature>